<evidence type="ECO:0000259" key="2">
    <source>
        <dbReference type="Pfam" id="PF13102"/>
    </source>
</evidence>
<dbReference type="Pfam" id="PF13102">
    <property type="entry name" value="Phage_int_SAM_5"/>
    <property type="match status" value="1"/>
</dbReference>
<dbReference type="STRING" id="693979.Bache_3236"/>
<proteinExistence type="predicted"/>
<dbReference type="AlphaFoldDB" id="E6SSA9"/>
<accession>E6SSA9</accession>
<dbReference type="Proteomes" id="UP000008630">
    <property type="component" value="Chromosome"/>
</dbReference>
<reference evidence="3 4" key="2">
    <citation type="journal article" date="2011" name="Stand. Genomic Sci.">
        <title>Complete genome sequence of Bacteroides helcogenes type strain (P 36-108).</title>
        <authorList>
            <person name="Pati A."/>
            <person name="Gronow S."/>
            <person name="Zeytun A."/>
            <person name="Lapidus A."/>
            <person name="Nolan M."/>
            <person name="Hammon N."/>
            <person name="Deshpande S."/>
            <person name="Cheng J.F."/>
            <person name="Tapia R."/>
            <person name="Han C."/>
            <person name="Goodwin L."/>
            <person name="Pitluck S."/>
            <person name="Liolios K."/>
            <person name="Pagani I."/>
            <person name="Ivanova N."/>
            <person name="Mavromatis K."/>
            <person name="Chen A."/>
            <person name="Palaniappan K."/>
            <person name="Land M."/>
            <person name="Hauser L."/>
            <person name="Chang Y.J."/>
            <person name="Jeffries C.D."/>
            <person name="Detter J.C."/>
            <person name="Brambilla E."/>
            <person name="Rohde M."/>
            <person name="Goker M."/>
            <person name="Woyke T."/>
            <person name="Bristow J."/>
            <person name="Eisen J.A."/>
            <person name="Markowitz V."/>
            <person name="Hugenholtz P."/>
            <person name="Kyrpides N.C."/>
            <person name="Klenk H.P."/>
            <person name="Lucas S."/>
        </authorList>
    </citation>
    <scope>NUCLEOTIDE SEQUENCE [LARGE SCALE GENOMIC DNA]</scope>
    <source>
        <strain evidence="4">ATCC 35417 / DSM 20613 / JCM 6297 / CCUG 15421 / P 36-108</strain>
    </source>
</reference>
<name>E6SSA9_BACT6</name>
<dbReference type="InterPro" id="IPR010998">
    <property type="entry name" value="Integrase_recombinase_N"/>
</dbReference>
<dbReference type="Gene3D" id="1.10.150.130">
    <property type="match status" value="1"/>
</dbReference>
<dbReference type="EMBL" id="CP002352">
    <property type="protein sequence ID" value="ADV45160.1"/>
    <property type="molecule type" value="Genomic_DNA"/>
</dbReference>
<feature type="domain" description="Phage integrase SAM-like" evidence="2">
    <location>
        <begin position="33"/>
        <end position="118"/>
    </location>
</feature>
<evidence type="ECO:0000313" key="3">
    <source>
        <dbReference type="EMBL" id="ADV45160.1"/>
    </source>
</evidence>
<dbReference type="RefSeq" id="WP_013548747.1">
    <property type="nucleotide sequence ID" value="NC_014933.1"/>
</dbReference>
<protein>
    <recommendedName>
        <fullName evidence="2">Phage integrase SAM-like domain-containing protein</fullName>
    </recommendedName>
</protein>
<evidence type="ECO:0000256" key="1">
    <source>
        <dbReference type="ARBA" id="ARBA00023125"/>
    </source>
</evidence>
<reference key="1">
    <citation type="submission" date="2010-11" db="EMBL/GenBank/DDBJ databases">
        <title>The complete genome of Bacteroides helcogenes P 36-108.</title>
        <authorList>
            <consortium name="US DOE Joint Genome Institute (JGI-PGF)"/>
            <person name="Lucas S."/>
            <person name="Copeland A."/>
            <person name="Lapidus A."/>
            <person name="Bruce D."/>
            <person name="Goodwin L."/>
            <person name="Pitluck S."/>
            <person name="Kyrpides N."/>
            <person name="Mavromatis K."/>
            <person name="Ivanova N."/>
            <person name="Zeytun A."/>
            <person name="Brettin T."/>
            <person name="Detter J.C."/>
            <person name="Tapia R."/>
            <person name="Han C."/>
            <person name="Land M."/>
            <person name="Hauser L."/>
            <person name="Markowitz V."/>
            <person name="Cheng J.-F."/>
            <person name="Hugenholtz P."/>
            <person name="Woyke T."/>
            <person name="Wu D."/>
            <person name="Gronow S."/>
            <person name="Wellnitz S."/>
            <person name="Brambilla E."/>
            <person name="Klenk H.-P."/>
            <person name="Eisen J.A."/>
        </authorList>
    </citation>
    <scope>NUCLEOTIDE SEQUENCE</scope>
    <source>
        <strain>P 36-108</strain>
    </source>
</reference>
<dbReference type="InterPro" id="IPR025269">
    <property type="entry name" value="SAM-like_dom"/>
</dbReference>
<dbReference type="KEGG" id="bhl:Bache_3236"/>
<keyword evidence="1" id="KW-0238">DNA-binding</keyword>
<dbReference type="eggNOG" id="COG4974">
    <property type="taxonomic scope" value="Bacteria"/>
</dbReference>
<keyword evidence="4" id="KW-1185">Reference proteome</keyword>
<dbReference type="HOGENOM" id="CLU_1369838_0_0_10"/>
<dbReference type="GO" id="GO:0003677">
    <property type="term" value="F:DNA binding"/>
    <property type="evidence" value="ECO:0007669"/>
    <property type="project" value="UniProtKB-KW"/>
</dbReference>
<sequence length="199" mass="22875">MMVRQGKMPRTDRRTYHAIKELDEATEEIRKSIGINHTIATYRAYVNAHLNLSRFIRDKYGKSDIPFSALEYSFIENYDMYLKIEHKMTAGSVMQHIIFLKKLVKRAMNKGVISRNPFFGKADANLIKFEIGGKGFRVKTRYQIMTPNDNPNQYPSLHPNQHPNLDPYNIKIKTKTKNNINGGKNGFSKRAYVSSGDAG</sequence>
<gene>
    <name evidence="3" type="ordered locus">Bache_3236</name>
</gene>
<evidence type="ECO:0000313" key="4">
    <source>
        <dbReference type="Proteomes" id="UP000008630"/>
    </source>
</evidence>
<organism evidence="3 4">
    <name type="scientific">Bacteroides helcogenes (strain ATCC 35417 / DSM 20613 / JCM 6297 / CCUG 15421 / P 36-108)</name>
    <dbReference type="NCBI Taxonomy" id="693979"/>
    <lineage>
        <taxon>Bacteria</taxon>
        <taxon>Pseudomonadati</taxon>
        <taxon>Bacteroidota</taxon>
        <taxon>Bacteroidia</taxon>
        <taxon>Bacteroidales</taxon>
        <taxon>Bacteroidaceae</taxon>
        <taxon>Bacteroides</taxon>
    </lineage>
</organism>